<comment type="caution">
    <text evidence="1">The sequence shown here is derived from an EMBL/GenBank/DDBJ whole genome shotgun (WGS) entry which is preliminary data.</text>
</comment>
<dbReference type="SUPFAM" id="SSF51726">
    <property type="entry name" value="UROD/MetE-like"/>
    <property type="match status" value="1"/>
</dbReference>
<proteinExistence type="predicted"/>
<dbReference type="AlphaFoldDB" id="X1EAT5"/>
<sequence length="68" mass="7514">KYGDKIAVLGGVDMDYLSRCRPDEVRCYVRKLINDCAPGGRFAVGAGNSIANYIPIENYLTMLDEALK</sequence>
<dbReference type="InterPro" id="IPR038071">
    <property type="entry name" value="UROD/MetE-like_sf"/>
</dbReference>
<evidence type="ECO:0000313" key="1">
    <source>
        <dbReference type="EMBL" id="GAH30391.1"/>
    </source>
</evidence>
<organism evidence="1">
    <name type="scientific">marine sediment metagenome</name>
    <dbReference type="NCBI Taxonomy" id="412755"/>
    <lineage>
        <taxon>unclassified sequences</taxon>
        <taxon>metagenomes</taxon>
        <taxon>ecological metagenomes</taxon>
    </lineage>
</organism>
<evidence type="ECO:0008006" key="2">
    <source>
        <dbReference type="Google" id="ProtNLM"/>
    </source>
</evidence>
<dbReference type="Gene3D" id="3.20.20.210">
    <property type="match status" value="1"/>
</dbReference>
<dbReference type="EMBL" id="BARU01001246">
    <property type="protein sequence ID" value="GAH30391.1"/>
    <property type="molecule type" value="Genomic_DNA"/>
</dbReference>
<gene>
    <name evidence="1" type="ORF">S03H2_03383</name>
</gene>
<reference evidence="1" key="1">
    <citation type="journal article" date="2014" name="Front. Microbiol.">
        <title>High frequency of phylogenetically diverse reductive dehalogenase-homologous genes in deep subseafloor sedimentary metagenomes.</title>
        <authorList>
            <person name="Kawai M."/>
            <person name="Futagami T."/>
            <person name="Toyoda A."/>
            <person name="Takaki Y."/>
            <person name="Nishi S."/>
            <person name="Hori S."/>
            <person name="Arai W."/>
            <person name="Tsubouchi T."/>
            <person name="Morono Y."/>
            <person name="Uchiyama I."/>
            <person name="Ito T."/>
            <person name="Fujiyama A."/>
            <person name="Inagaki F."/>
            <person name="Takami H."/>
        </authorList>
    </citation>
    <scope>NUCLEOTIDE SEQUENCE</scope>
    <source>
        <strain evidence="1">Expedition CK06-06</strain>
    </source>
</reference>
<protein>
    <recommendedName>
        <fullName evidence="2">Uroporphyrinogen decarboxylase (URO-D) domain-containing protein</fullName>
    </recommendedName>
</protein>
<name>X1EAT5_9ZZZZ</name>
<accession>X1EAT5</accession>
<feature type="non-terminal residue" evidence="1">
    <location>
        <position position="1"/>
    </location>
</feature>